<gene>
    <name evidence="1" type="ORF">FE697_004460</name>
</gene>
<dbReference type="RefSeq" id="WP_149768693.1">
    <property type="nucleotide sequence ID" value="NZ_VDFQ02000001.1"/>
</dbReference>
<dbReference type="AlphaFoldDB" id="A0A5Q6S5K3"/>
<sequence length="58" mass="6305">MTRRAHAGEQGMTTSEYAVGTVGACTVGGAIYTIATSDWFNDFIQNVFEKGIELLPFM</sequence>
<protein>
    <submittedName>
        <fullName evidence="1">DUF4244 domain-containing protein</fullName>
    </submittedName>
</protein>
<organism evidence="1 2">
    <name type="scientific">Mumia zhuanghuii</name>
    <dbReference type="NCBI Taxonomy" id="2585211"/>
    <lineage>
        <taxon>Bacteria</taxon>
        <taxon>Bacillati</taxon>
        <taxon>Actinomycetota</taxon>
        <taxon>Actinomycetes</taxon>
        <taxon>Propionibacteriales</taxon>
        <taxon>Nocardioidaceae</taxon>
        <taxon>Mumia</taxon>
    </lineage>
</organism>
<dbReference type="InterPro" id="IPR025338">
    <property type="entry name" value="DUF4244"/>
</dbReference>
<accession>A0A5Q6S5K3</accession>
<dbReference type="Pfam" id="PF14029">
    <property type="entry name" value="DUF4244"/>
    <property type="match status" value="1"/>
</dbReference>
<evidence type="ECO:0000313" key="2">
    <source>
        <dbReference type="Proteomes" id="UP000307768"/>
    </source>
</evidence>
<proteinExistence type="predicted"/>
<reference evidence="1 2" key="1">
    <citation type="submission" date="2019-09" db="EMBL/GenBank/DDBJ databases">
        <title>Mumia zhuanghuii sp. nov. isolated from the intestinal contents of plateau pika (Ochotona curzoniae) in the Qinghai-Tibet plateau of China.</title>
        <authorList>
            <person name="Tian Z."/>
        </authorList>
    </citation>
    <scope>NUCLEOTIDE SEQUENCE [LARGE SCALE GENOMIC DNA]</scope>
    <source>
        <strain evidence="2">350</strain>
    </source>
</reference>
<dbReference type="EMBL" id="VDFQ02000001">
    <property type="protein sequence ID" value="KAA1425520.1"/>
    <property type="molecule type" value="Genomic_DNA"/>
</dbReference>
<name>A0A5Q6S5K3_9ACTN</name>
<dbReference type="Proteomes" id="UP000307768">
    <property type="component" value="Unassembled WGS sequence"/>
</dbReference>
<comment type="caution">
    <text evidence="1">The sequence shown here is derived from an EMBL/GenBank/DDBJ whole genome shotgun (WGS) entry which is preliminary data.</text>
</comment>
<evidence type="ECO:0000313" key="1">
    <source>
        <dbReference type="EMBL" id="KAA1425520.1"/>
    </source>
</evidence>